<evidence type="ECO:0000256" key="1">
    <source>
        <dbReference type="SAM" id="MobiDB-lite"/>
    </source>
</evidence>
<evidence type="ECO:0000313" key="4">
    <source>
        <dbReference type="Proteomes" id="UP000187486"/>
    </source>
</evidence>
<comment type="caution">
    <text evidence="3">The sequence shown here is derived from an EMBL/GenBank/DDBJ whole genome shotgun (WGS) entry which is preliminary data.</text>
</comment>
<dbReference type="EMBL" id="MQUQ01000002">
    <property type="protein sequence ID" value="OLZ56580.1"/>
    <property type="molecule type" value="Genomic_DNA"/>
</dbReference>
<gene>
    <name evidence="3" type="ORF">BS329_02870</name>
</gene>
<evidence type="ECO:0000313" key="3">
    <source>
        <dbReference type="EMBL" id="OLZ56580.1"/>
    </source>
</evidence>
<sequence length="174" mass="17648">MQPNSPQPGFPPGGPAPWGGAPGVPTPRPKPRANAAAAMIAGVLALLTAAMLVWFVLYNVVHAGGAGHWSGVEVQNVVFGVISSGALVVAAGFTFARRISGAWTLCGLCALSAVAMVVAAPLVWGTPLGAQLKWIFSFDKSNGVAIALAVIFAVLTASVALIAGSVWSYEKARG</sequence>
<evidence type="ECO:0000256" key="2">
    <source>
        <dbReference type="SAM" id="Phobius"/>
    </source>
</evidence>
<organism evidence="3 4">
    <name type="scientific">Amycolatopsis coloradensis</name>
    <dbReference type="NCBI Taxonomy" id="76021"/>
    <lineage>
        <taxon>Bacteria</taxon>
        <taxon>Bacillati</taxon>
        <taxon>Actinomycetota</taxon>
        <taxon>Actinomycetes</taxon>
        <taxon>Pseudonocardiales</taxon>
        <taxon>Pseudonocardiaceae</taxon>
        <taxon>Amycolatopsis</taxon>
    </lineage>
</organism>
<protein>
    <submittedName>
        <fullName evidence="3">Uncharacterized protein</fullName>
    </submittedName>
</protein>
<keyword evidence="4" id="KW-1185">Reference proteome</keyword>
<feature type="region of interest" description="Disordered" evidence="1">
    <location>
        <begin position="1"/>
        <end position="29"/>
    </location>
</feature>
<dbReference type="OrthoDB" id="3633836at2"/>
<accession>A0A1R0L2K4</accession>
<feature type="transmembrane region" description="Helical" evidence="2">
    <location>
        <begin position="35"/>
        <end position="57"/>
    </location>
</feature>
<dbReference type="AlphaFoldDB" id="A0A1R0L2K4"/>
<keyword evidence="2" id="KW-0812">Transmembrane</keyword>
<feature type="transmembrane region" description="Helical" evidence="2">
    <location>
        <begin position="103"/>
        <end position="124"/>
    </location>
</feature>
<dbReference type="Proteomes" id="UP000187486">
    <property type="component" value="Unassembled WGS sequence"/>
</dbReference>
<feature type="transmembrane region" description="Helical" evidence="2">
    <location>
        <begin position="144"/>
        <end position="169"/>
    </location>
</feature>
<feature type="compositionally biased region" description="Pro residues" evidence="1">
    <location>
        <begin position="1"/>
        <end position="15"/>
    </location>
</feature>
<keyword evidence="2" id="KW-0472">Membrane</keyword>
<proteinExistence type="predicted"/>
<name>A0A1R0L2K4_9PSEU</name>
<keyword evidence="2" id="KW-1133">Transmembrane helix</keyword>
<reference evidence="3 4" key="1">
    <citation type="submission" date="2016-01" db="EMBL/GenBank/DDBJ databases">
        <title>Amycolatopsis coloradensis genome sequencing and assembly.</title>
        <authorList>
            <person name="Mayilraj S."/>
        </authorList>
    </citation>
    <scope>NUCLEOTIDE SEQUENCE [LARGE SCALE GENOMIC DNA]</scope>
    <source>
        <strain evidence="3 4">DSM 44225</strain>
    </source>
</reference>
<feature type="transmembrane region" description="Helical" evidence="2">
    <location>
        <begin position="77"/>
        <end position="96"/>
    </location>
</feature>
<dbReference type="RefSeq" id="WP_076155410.1">
    <property type="nucleotide sequence ID" value="NZ_JBEZVB010000005.1"/>
</dbReference>